<dbReference type="Pfam" id="PF09415">
    <property type="entry name" value="CENP-X"/>
    <property type="match status" value="1"/>
</dbReference>
<comment type="subcellular location">
    <subcellularLocation>
        <location evidence="1">Nucleus</location>
    </subcellularLocation>
</comment>
<feature type="region of interest" description="Disordered" evidence="7">
    <location>
        <begin position="1"/>
        <end position="118"/>
    </location>
</feature>
<evidence type="ECO:0000256" key="4">
    <source>
        <dbReference type="ARBA" id="ARBA00023125"/>
    </source>
</evidence>
<dbReference type="AlphaFoldDB" id="A0A6H0XNI0"/>
<reference evidence="8 9" key="1">
    <citation type="journal article" date="2016" name="Sci. Rep.">
        <title>Peltaster fructicola genome reveals evolution from an invasive phytopathogen to an ectophytic parasite.</title>
        <authorList>
            <person name="Xu C."/>
            <person name="Chen H."/>
            <person name="Gleason M.L."/>
            <person name="Xu J.R."/>
            <person name="Liu H."/>
            <person name="Zhang R."/>
            <person name="Sun G."/>
        </authorList>
    </citation>
    <scope>NUCLEOTIDE SEQUENCE [LARGE SCALE GENOMIC DNA]</scope>
    <source>
        <strain evidence="8 9">LNHT1506</strain>
    </source>
</reference>
<keyword evidence="3" id="KW-0227">DNA damage</keyword>
<dbReference type="GO" id="GO:0006281">
    <property type="term" value="P:DNA repair"/>
    <property type="evidence" value="ECO:0007669"/>
    <property type="project" value="UniProtKB-KW"/>
</dbReference>
<dbReference type="OrthoDB" id="2500381at2759"/>
<dbReference type="GO" id="GO:0051382">
    <property type="term" value="P:kinetochore assembly"/>
    <property type="evidence" value="ECO:0007669"/>
    <property type="project" value="InterPro"/>
</dbReference>
<feature type="compositionally biased region" description="Basic and acidic residues" evidence="7">
    <location>
        <begin position="1"/>
        <end position="10"/>
    </location>
</feature>
<dbReference type="PANTHER" id="PTHR28680:SF1">
    <property type="entry name" value="CENTROMERE PROTEIN X"/>
    <property type="match status" value="1"/>
</dbReference>
<keyword evidence="4" id="KW-0238">DNA-binding</keyword>
<name>A0A6H0XNI0_9PEZI</name>
<dbReference type="InterPro" id="IPR018552">
    <property type="entry name" value="CENP-X"/>
</dbReference>
<evidence type="ECO:0000256" key="7">
    <source>
        <dbReference type="SAM" id="MobiDB-lite"/>
    </source>
</evidence>
<evidence type="ECO:0000256" key="6">
    <source>
        <dbReference type="ARBA" id="ARBA00023242"/>
    </source>
</evidence>
<sequence>MPKTKEHKETVTYPPSKRKPPPFKPQRPSKLPRTATTDSERSEATRQASESVESTQPRTNNAKASIQRSVVPGQKSLHKAVPRTTRLVSDTEDDINADSDSLPDDPLAAKASRPVPKSHRHIDDALLNVLTDDEVEDISKEALPPDIDEKATIPQPLLLRLMHERFESKDTKIDKHAVIVLQKYIDVFVRETIARAALSKKDDVENGRASQADIDWLDRQDLEKVAGSMLMDF</sequence>
<comment type="similarity">
    <text evidence="2">Belongs to the CENP-X/MHF2 family.</text>
</comment>
<keyword evidence="5" id="KW-0234">DNA repair</keyword>
<evidence type="ECO:0000313" key="8">
    <source>
        <dbReference type="EMBL" id="QIW96272.1"/>
    </source>
</evidence>
<dbReference type="GO" id="GO:0000712">
    <property type="term" value="P:resolution of meiotic recombination intermediates"/>
    <property type="evidence" value="ECO:0007669"/>
    <property type="project" value="TreeGrafter"/>
</dbReference>
<accession>A0A6H0XNI0</accession>
<dbReference type="CDD" id="cd22921">
    <property type="entry name" value="HFD_CENP-X"/>
    <property type="match status" value="1"/>
</dbReference>
<dbReference type="Proteomes" id="UP000503462">
    <property type="component" value="Chromosome 1"/>
</dbReference>
<dbReference type="GO" id="GO:0046982">
    <property type="term" value="F:protein heterodimerization activity"/>
    <property type="evidence" value="ECO:0007669"/>
    <property type="project" value="InterPro"/>
</dbReference>
<dbReference type="EMBL" id="CP051139">
    <property type="protein sequence ID" value="QIW96272.1"/>
    <property type="molecule type" value="Genomic_DNA"/>
</dbReference>
<evidence type="ECO:0000256" key="2">
    <source>
        <dbReference type="ARBA" id="ARBA00009359"/>
    </source>
</evidence>
<keyword evidence="9" id="KW-1185">Reference proteome</keyword>
<evidence type="ECO:0000313" key="9">
    <source>
        <dbReference type="Proteomes" id="UP000503462"/>
    </source>
</evidence>
<proteinExistence type="inferred from homology"/>
<dbReference type="GO" id="GO:0003677">
    <property type="term" value="F:DNA binding"/>
    <property type="evidence" value="ECO:0007669"/>
    <property type="project" value="UniProtKB-KW"/>
</dbReference>
<evidence type="ECO:0000256" key="3">
    <source>
        <dbReference type="ARBA" id="ARBA00022763"/>
    </source>
</evidence>
<feature type="compositionally biased region" description="Polar residues" evidence="7">
    <location>
        <begin position="45"/>
        <end position="68"/>
    </location>
</feature>
<protein>
    <submittedName>
        <fullName evidence="8">Uncharacterized protein</fullName>
    </submittedName>
</protein>
<dbReference type="GO" id="GO:0071821">
    <property type="term" value="C:FANCM-MHF complex"/>
    <property type="evidence" value="ECO:0007669"/>
    <property type="project" value="TreeGrafter"/>
</dbReference>
<keyword evidence="6" id="KW-0539">Nucleus</keyword>
<feature type="compositionally biased region" description="Acidic residues" evidence="7">
    <location>
        <begin position="90"/>
        <end position="103"/>
    </location>
</feature>
<dbReference type="Gene3D" id="1.10.20.10">
    <property type="entry name" value="Histone, subunit A"/>
    <property type="match status" value="1"/>
</dbReference>
<evidence type="ECO:0000256" key="5">
    <source>
        <dbReference type="ARBA" id="ARBA00023204"/>
    </source>
</evidence>
<gene>
    <name evidence="8" type="ORF">AMS68_001790</name>
</gene>
<evidence type="ECO:0000256" key="1">
    <source>
        <dbReference type="ARBA" id="ARBA00004123"/>
    </source>
</evidence>
<dbReference type="InterPro" id="IPR009072">
    <property type="entry name" value="Histone-fold"/>
</dbReference>
<dbReference type="PANTHER" id="PTHR28680">
    <property type="entry name" value="CENTROMERE PROTEIN X"/>
    <property type="match status" value="1"/>
</dbReference>
<organism evidence="8 9">
    <name type="scientific">Peltaster fructicola</name>
    <dbReference type="NCBI Taxonomy" id="286661"/>
    <lineage>
        <taxon>Eukaryota</taxon>
        <taxon>Fungi</taxon>
        <taxon>Dikarya</taxon>
        <taxon>Ascomycota</taxon>
        <taxon>Pezizomycotina</taxon>
        <taxon>Dothideomycetes</taxon>
        <taxon>Dothideomycetes incertae sedis</taxon>
        <taxon>Peltaster</taxon>
    </lineage>
</organism>
<dbReference type="GO" id="GO:0031297">
    <property type="term" value="P:replication fork processing"/>
    <property type="evidence" value="ECO:0007669"/>
    <property type="project" value="TreeGrafter"/>
</dbReference>